<feature type="chain" id="PRO_5031420734" evidence="2">
    <location>
        <begin position="30"/>
        <end position="144"/>
    </location>
</feature>
<dbReference type="EMBL" id="HBIB01010753">
    <property type="protein sequence ID" value="CAE0244735.1"/>
    <property type="molecule type" value="Transcribed_RNA"/>
</dbReference>
<protein>
    <submittedName>
        <fullName evidence="3">Uncharacterized protein</fullName>
    </submittedName>
</protein>
<reference evidence="3" key="1">
    <citation type="submission" date="2021-01" db="EMBL/GenBank/DDBJ databases">
        <authorList>
            <person name="Corre E."/>
            <person name="Pelletier E."/>
            <person name="Niang G."/>
            <person name="Scheremetjew M."/>
            <person name="Finn R."/>
            <person name="Kale V."/>
            <person name="Holt S."/>
            <person name="Cochrane G."/>
            <person name="Meng A."/>
            <person name="Brown T."/>
            <person name="Cohen L."/>
        </authorList>
    </citation>
    <scope>NUCLEOTIDE SEQUENCE</scope>
    <source>
        <strain evidence="3">NIES-2562</strain>
    </source>
</reference>
<evidence type="ECO:0000256" key="2">
    <source>
        <dbReference type="SAM" id="SignalP"/>
    </source>
</evidence>
<sequence>MQHTQMVMLRPFLAVLLCCTLLLTTEVSAYSQMQTKVVPLPCNSTAADSTSTVCKTCSGAESTRSYCTVTGFHIERQCVNEEGNVVNRGAPCYPGEVSLEEGEKNKAMFMLFMSVAVGVMCYLMAQRRKRANVPRGYQAVDGFV</sequence>
<proteinExistence type="predicted"/>
<feature type="signal peptide" evidence="2">
    <location>
        <begin position="1"/>
        <end position="29"/>
    </location>
</feature>
<evidence type="ECO:0000256" key="1">
    <source>
        <dbReference type="SAM" id="Phobius"/>
    </source>
</evidence>
<keyword evidence="1" id="KW-0472">Membrane</keyword>
<evidence type="ECO:0000313" key="3">
    <source>
        <dbReference type="EMBL" id="CAE0244735.1"/>
    </source>
</evidence>
<accession>A0A7S3D3I5</accession>
<feature type="transmembrane region" description="Helical" evidence="1">
    <location>
        <begin position="107"/>
        <end position="125"/>
    </location>
</feature>
<name>A0A7S3D3I5_9EUKA</name>
<gene>
    <name evidence="3" type="ORF">PBIL07802_LOCUS6912</name>
</gene>
<organism evidence="3">
    <name type="scientific">Palpitomonas bilix</name>
    <dbReference type="NCBI Taxonomy" id="652834"/>
    <lineage>
        <taxon>Eukaryota</taxon>
        <taxon>Eukaryota incertae sedis</taxon>
    </lineage>
</organism>
<keyword evidence="1" id="KW-1133">Transmembrane helix</keyword>
<keyword evidence="2" id="KW-0732">Signal</keyword>
<dbReference type="AlphaFoldDB" id="A0A7S3D3I5"/>
<keyword evidence="1" id="KW-0812">Transmembrane</keyword>